<dbReference type="GO" id="GO:0005829">
    <property type="term" value="C:cytosol"/>
    <property type="evidence" value="ECO:0007669"/>
    <property type="project" value="TreeGrafter"/>
</dbReference>
<sequence length="218" mass="24776">MAGIFITIEGPDGAGKTSMIQELVPRLEETLTCSVMTTREPGGIPISEEIREVILNPRHITMDERTEALLYAAARRQHLVEKILPALEAGKLVLCDRFVDSSLAYQGVGRRIGMEEIAEINHFATEGLTPHLTLYLDVDSETGLRRIQKGRSLSEINRLDNEDLVFHQRVRHAYLDLAEKYPDRIITIDAKQTLEKVVEKAYSEIMTYLTQNERMGRR</sequence>
<dbReference type="InterPro" id="IPR039430">
    <property type="entry name" value="Thymidylate_kin-like_dom"/>
</dbReference>
<comment type="similarity">
    <text evidence="1 11">Belongs to the thymidylate kinase family.</text>
</comment>
<dbReference type="AlphaFoldDB" id="A0AAE9XFD8"/>
<accession>A0AAE9XFD8</accession>
<dbReference type="EC" id="2.7.4.9" evidence="2 11"/>
<evidence type="ECO:0000256" key="1">
    <source>
        <dbReference type="ARBA" id="ARBA00009776"/>
    </source>
</evidence>
<keyword evidence="7 11" id="KW-0418">Kinase</keyword>
<reference evidence="13" key="1">
    <citation type="submission" date="2023-01" db="EMBL/GenBank/DDBJ databases">
        <title>Oxazolidinone resistance genes in florfenicol resistant enterococci from beef cattle and veal calves at slaughter.</title>
        <authorList>
            <person name="Biggel M."/>
        </authorList>
    </citation>
    <scope>NUCLEOTIDE SEQUENCE</scope>
    <source>
        <strain evidence="13">K204-1</strain>
    </source>
</reference>
<dbReference type="HAMAP" id="MF_00165">
    <property type="entry name" value="Thymidylate_kinase"/>
    <property type="match status" value="1"/>
</dbReference>
<evidence type="ECO:0000256" key="3">
    <source>
        <dbReference type="ARBA" id="ARBA00017144"/>
    </source>
</evidence>
<keyword evidence="6 11" id="KW-0547">Nucleotide-binding</keyword>
<dbReference type="Proteomes" id="UP001179600">
    <property type="component" value="Chromosome"/>
</dbReference>
<evidence type="ECO:0000259" key="12">
    <source>
        <dbReference type="Pfam" id="PF02223"/>
    </source>
</evidence>
<proteinExistence type="inferred from homology"/>
<gene>
    <name evidence="11 13" type="primary">tmk</name>
    <name evidence="13" type="ORF">PML95_03345</name>
</gene>
<evidence type="ECO:0000256" key="2">
    <source>
        <dbReference type="ARBA" id="ARBA00012980"/>
    </source>
</evidence>
<keyword evidence="5 11" id="KW-0545">Nucleotide biosynthesis</keyword>
<evidence type="ECO:0000256" key="9">
    <source>
        <dbReference type="ARBA" id="ARBA00048743"/>
    </source>
</evidence>
<evidence type="ECO:0000256" key="5">
    <source>
        <dbReference type="ARBA" id="ARBA00022727"/>
    </source>
</evidence>
<feature type="binding site" evidence="11">
    <location>
        <begin position="10"/>
        <end position="17"/>
    </location>
    <ligand>
        <name>ATP</name>
        <dbReference type="ChEBI" id="CHEBI:30616"/>
    </ligand>
</feature>
<dbReference type="NCBIfam" id="TIGR00041">
    <property type="entry name" value="DTMP_kinase"/>
    <property type="match status" value="1"/>
</dbReference>
<dbReference type="PANTHER" id="PTHR10344">
    <property type="entry name" value="THYMIDYLATE KINASE"/>
    <property type="match status" value="1"/>
</dbReference>
<keyword evidence="8 11" id="KW-0067">ATP-binding</keyword>
<keyword evidence="4 11" id="KW-0808">Transferase</keyword>
<evidence type="ECO:0000256" key="8">
    <source>
        <dbReference type="ARBA" id="ARBA00022840"/>
    </source>
</evidence>
<comment type="function">
    <text evidence="10 11">Phosphorylation of dTMP to form dTDP in both de novo and salvage pathways of dTTP synthesis.</text>
</comment>
<dbReference type="Pfam" id="PF02223">
    <property type="entry name" value="Thymidylate_kin"/>
    <property type="match status" value="1"/>
</dbReference>
<dbReference type="PROSITE" id="PS01331">
    <property type="entry name" value="THYMIDYLATE_KINASE"/>
    <property type="match status" value="1"/>
</dbReference>
<evidence type="ECO:0000256" key="10">
    <source>
        <dbReference type="ARBA" id="ARBA00057735"/>
    </source>
</evidence>
<dbReference type="GO" id="GO:0005524">
    <property type="term" value="F:ATP binding"/>
    <property type="evidence" value="ECO:0007669"/>
    <property type="project" value="UniProtKB-UniRule"/>
</dbReference>
<evidence type="ECO:0000313" key="14">
    <source>
        <dbReference type="Proteomes" id="UP001179600"/>
    </source>
</evidence>
<comment type="catalytic activity">
    <reaction evidence="9 11">
        <text>dTMP + ATP = dTDP + ADP</text>
        <dbReference type="Rhea" id="RHEA:13517"/>
        <dbReference type="ChEBI" id="CHEBI:30616"/>
        <dbReference type="ChEBI" id="CHEBI:58369"/>
        <dbReference type="ChEBI" id="CHEBI:63528"/>
        <dbReference type="ChEBI" id="CHEBI:456216"/>
        <dbReference type="EC" id="2.7.4.9"/>
    </reaction>
</comment>
<dbReference type="GO" id="GO:0006233">
    <property type="term" value="P:dTDP biosynthetic process"/>
    <property type="evidence" value="ECO:0007669"/>
    <property type="project" value="InterPro"/>
</dbReference>
<dbReference type="GO" id="GO:0006227">
    <property type="term" value="P:dUDP biosynthetic process"/>
    <property type="evidence" value="ECO:0007669"/>
    <property type="project" value="TreeGrafter"/>
</dbReference>
<feature type="domain" description="Thymidylate kinase-like" evidence="12">
    <location>
        <begin position="8"/>
        <end position="200"/>
    </location>
</feature>
<dbReference type="RefSeq" id="WP_272163594.1">
    <property type="nucleotide sequence ID" value="NZ_CP116507.1"/>
</dbReference>
<dbReference type="FunFam" id="3.40.50.300:FF:000225">
    <property type="entry name" value="Thymidylate kinase"/>
    <property type="match status" value="1"/>
</dbReference>
<name>A0AAE9XFD8_9ENTE</name>
<dbReference type="SUPFAM" id="SSF52540">
    <property type="entry name" value="P-loop containing nucleoside triphosphate hydrolases"/>
    <property type="match status" value="1"/>
</dbReference>
<evidence type="ECO:0000256" key="4">
    <source>
        <dbReference type="ARBA" id="ARBA00022679"/>
    </source>
</evidence>
<dbReference type="PANTHER" id="PTHR10344:SF4">
    <property type="entry name" value="UMP-CMP KINASE 2, MITOCHONDRIAL"/>
    <property type="match status" value="1"/>
</dbReference>
<organism evidence="13 14">
    <name type="scientific">Vagococcus lutrae</name>
    <dbReference type="NCBI Taxonomy" id="81947"/>
    <lineage>
        <taxon>Bacteria</taxon>
        <taxon>Bacillati</taxon>
        <taxon>Bacillota</taxon>
        <taxon>Bacilli</taxon>
        <taxon>Lactobacillales</taxon>
        <taxon>Enterococcaceae</taxon>
        <taxon>Vagococcus</taxon>
    </lineage>
</organism>
<evidence type="ECO:0000256" key="11">
    <source>
        <dbReference type="HAMAP-Rule" id="MF_00165"/>
    </source>
</evidence>
<dbReference type="InterPro" id="IPR018095">
    <property type="entry name" value="Thymidylate_kin_CS"/>
</dbReference>
<dbReference type="Gene3D" id="3.40.50.300">
    <property type="entry name" value="P-loop containing nucleotide triphosphate hydrolases"/>
    <property type="match status" value="1"/>
</dbReference>
<dbReference type="EMBL" id="CP116507">
    <property type="protein sequence ID" value="WCG23289.1"/>
    <property type="molecule type" value="Genomic_DNA"/>
</dbReference>
<protein>
    <recommendedName>
        <fullName evidence="3 11">Thymidylate kinase</fullName>
        <ecNumber evidence="2 11">2.7.4.9</ecNumber>
    </recommendedName>
    <alternativeName>
        <fullName evidence="11">dTMP kinase</fullName>
    </alternativeName>
</protein>
<evidence type="ECO:0000313" key="13">
    <source>
        <dbReference type="EMBL" id="WCG23289.1"/>
    </source>
</evidence>
<dbReference type="GO" id="GO:0004798">
    <property type="term" value="F:dTMP kinase activity"/>
    <property type="evidence" value="ECO:0007669"/>
    <property type="project" value="UniProtKB-UniRule"/>
</dbReference>
<dbReference type="CDD" id="cd01672">
    <property type="entry name" value="TMPK"/>
    <property type="match status" value="1"/>
</dbReference>
<dbReference type="InterPro" id="IPR018094">
    <property type="entry name" value="Thymidylate_kinase"/>
</dbReference>
<dbReference type="GO" id="GO:0006235">
    <property type="term" value="P:dTTP biosynthetic process"/>
    <property type="evidence" value="ECO:0007669"/>
    <property type="project" value="UniProtKB-UniRule"/>
</dbReference>
<dbReference type="InterPro" id="IPR027417">
    <property type="entry name" value="P-loop_NTPase"/>
</dbReference>
<evidence type="ECO:0000256" key="6">
    <source>
        <dbReference type="ARBA" id="ARBA00022741"/>
    </source>
</evidence>
<evidence type="ECO:0000256" key="7">
    <source>
        <dbReference type="ARBA" id="ARBA00022777"/>
    </source>
</evidence>